<dbReference type="Pfam" id="PF00085">
    <property type="entry name" value="Thioredoxin"/>
    <property type="match status" value="1"/>
</dbReference>
<evidence type="ECO:0000256" key="9">
    <source>
        <dbReference type="PIRSR" id="PIRSR000077-4"/>
    </source>
</evidence>
<dbReference type="SUPFAM" id="SSF52833">
    <property type="entry name" value="Thioredoxin-like"/>
    <property type="match status" value="1"/>
</dbReference>
<evidence type="ECO:0000256" key="4">
    <source>
        <dbReference type="ARBA" id="ARBA00023157"/>
    </source>
</evidence>
<accession>A0A7C4RAB7</accession>
<keyword evidence="5 9" id="KW-0676">Redox-active center</keyword>
<evidence type="ECO:0000256" key="8">
    <source>
        <dbReference type="PIRSR" id="PIRSR000077-1"/>
    </source>
</evidence>
<dbReference type="PANTHER" id="PTHR45663">
    <property type="entry name" value="GEO12009P1"/>
    <property type="match status" value="1"/>
</dbReference>
<dbReference type="PRINTS" id="PR00421">
    <property type="entry name" value="THIOREDOXIN"/>
</dbReference>
<feature type="domain" description="Thioredoxin" evidence="10">
    <location>
        <begin position="1"/>
        <end position="108"/>
    </location>
</feature>
<comment type="caution">
    <text evidence="11">The sequence shown here is derived from an EMBL/GenBank/DDBJ whole genome shotgun (WGS) entry which is preliminary data.</text>
</comment>
<keyword evidence="2" id="KW-0813">Transport</keyword>
<dbReference type="PANTHER" id="PTHR45663:SF11">
    <property type="entry name" value="GEO12009P1"/>
    <property type="match status" value="1"/>
</dbReference>
<dbReference type="NCBIfam" id="TIGR01068">
    <property type="entry name" value="thioredoxin"/>
    <property type="match status" value="1"/>
</dbReference>
<dbReference type="CDD" id="cd02947">
    <property type="entry name" value="TRX_family"/>
    <property type="match status" value="1"/>
</dbReference>
<keyword evidence="4 9" id="KW-1015">Disulfide bond</keyword>
<feature type="site" description="Contributes to redox potential value" evidence="8">
    <location>
        <position position="34"/>
    </location>
</feature>
<dbReference type="Gene3D" id="3.40.30.10">
    <property type="entry name" value="Glutaredoxin"/>
    <property type="match status" value="1"/>
</dbReference>
<evidence type="ECO:0000256" key="2">
    <source>
        <dbReference type="ARBA" id="ARBA00022448"/>
    </source>
</evidence>
<dbReference type="FunFam" id="3.40.30.10:FF:000001">
    <property type="entry name" value="Thioredoxin"/>
    <property type="match status" value="1"/>
</dbReference>
<evidence type="ECO:0000256" key="3">
    <source>
        <dbReference type="ARBA" id="ARBA00022982"/>
    </source>
</evidence>
<reference evidence="11" key="1">
    <citation type="journal article" date="2020" name="mSystems">
        <title>Genome- and Community-Level Interaction Insights into Carbon Utilization and Element Cycling Functions of Hydrothermarchaeota in Hydrothermal Sediment.</title>
        <authorList>
            <person name="Zhou Z."/>
            <person name="Liu Y."/>
            <person name="Xu W."/>
            <person name="Pan J."/>
            <person name="Luo Z.H."/>
            <person name="Li M."/>
        </authorList>
    </citation>
    <scope>NUCLEOTIDE SEQUENCE [LARGE SCALE GENOMIC DNA]</scope>
    <source>
        <strain evidence="11">SpSt-579</strain>
    </source>
</reference>
<dbReference type="PIRSF" id="PIRSF000077">
    <property type="entry name" value="Thioredoxin"/>
    <property type="match status" value="1"/>
</dbReference>
<feature type="disulfide bond" description="Redox-active" evidence="9">
    <location>
        <begin position="32"/>
        <end position="35"/>
    </location>
</feature>
<dbReference type="GO" id="GO:0015035">
    <property type="term" value="F:protein-disulfide reductase activity"/>
    <property type="evidence" value="ECO:0007669"/>
    <property type="project" value="UniProtKB-UniRule"/>
</dbReference>
<dbReference type="PROSITE" id="PS51352">
    <property type="entry name" value="THIOREDOXIN_2"/>
    <property type="match status" value="1"/>
</dbReference>
<feature type="site" description="Contributes to redox potential value" evidence="8">
    <location>
        <position position="33"/>
    </location>
</feature>
<dbReference type="GO" id="GO:0005829">
    <property type="term" value="C:cytosol"/>
    <property type="evidence" value="ECO:0007669"/>
    <property type="project" value="TreeGrafter"/>
</dbReference>
<sequence>MANILELDDYTFDKNILSNEKVSLVDFWAPWCGPCKILTPILEEVSSEIGEKALVAKVNVDENPIIAGRYKVMSIPTILIFKNGKIVDQMIGIQPKDVLIKRVESAISN</sequence>
<feature type="site" description="Deprotonates C-terminal active site Cys" evidence="8">
    <location>
        <position position="26"/>
    </location>
</feature>
<feature type="active site" description="Nucleophile" evidence="8">
    <location>
        <position position="35"/>
    </location>
</feature>
<feature type="active site" description="Nucleophile" evidence="8">
    <location>
        <position position="32"/>
    </location>
</feature>
<dbReference type="AlphaFoldDB" id="A0A7C4RAB7"/>
<dbReference type="InterPro" id="IPR005746">
    <property type="entry name" value="Thioredoxin"/>
</dbReference>
<dbReference type="EMBL" id="DSYQ01000006">
    <property type="protein sequence ID" value="HGT70945.1"/>
    <property type="molecule type" value="Genomic_DNA"/>
</dbReference>
<proteinExistence type="inferred from homology"/>
<organism evidence="11">
    <name type="scientific">candidate division CPR3 bacterium</name>
    <dbReference type="NCBI Taxonomy" id="2268181"/>
    <lineage>
        <taxon>Bacteria</taxon>
        <taxon>Bacteria division CPR3</taxon>
    </lineage>
</organism>
<dbReference type="InterPro" id="IPR017937">
    <property type="entry name" value="Thioredoxin_CS"/>
</dbReference>
<comment type="similarity">
    <text evidence="1 7">Belongs to the thioredoxin family.</text>
</comment>
<dbReference type="InterPro" id="IPR036249">
    <property type="entry name" value="Thioredoxin-like_sf"/>
</dbReference>
<keyword evidence="3" id="KW-0249">Electron transport</keyword>
<evidence type="ECO:0000256" key="6">
    <source>
        <dbReference type="NCBIfam" id="TIGR01068"/>
    </source>
</evidence>
<evidence type="ECO:0000256" key="7">
    <source>
        <dbReference type="PIRNR" id="PIRNR000077"/>
    </source>
</evidence>
<dbReference type="InterPro" id="IPR013766">
    <property type="entry name" value="Thioredoxin_domain"/>
</dbReference>
<evidence type="ECO:0000256" key="5">
    <source>
        <dbReference type="ARBA" id="ARBA00023284"/>
    </source>
</evidence>
<evidence type="ECO:0000256" key="1">
    <source>
        <dbReference type="ARBA" id="ARBA00008987"/>
    </source>
</evidence>
<gene>
    <name evidence="11" type="primary">trxA</name>
    <name evidence="11" type="ORF">ENT43_01660</name>
</gene>
<evidence type="ECO:0000313" key="11">
    <source>
        <dbReference type="EMBL" id="HGT70945.1"/>
    </source>
</evidence>
<dbReference type="PROSITE" id="PS00194">
    <property type="entry name" value="THIOREDOXIN_1"/>
    <property type="match status" value="1"/>
</dbReference>
<protein>
    <recommendedName>
        <fullName evidence="6 7">Thioredoxin</fullName>
    </recommendedName>
</protein>
<evidence type="ECO:0000259" key="10">
    <source>
        <dbReference type="PROSITE" id="PS51352"/>
    </source>
</evidence>
<name>A0A7C4RAB7_UNCC3</name>
<dbReference type="GO" id="GO:0045454">
    <property type="term" value="P:cell redox homeostasis"/>
    <property type="evidence" value="ECO:0007669"/>
    <property type="project" value="TreeGrafter"/>
</dbReference>